<dbReference type="GO" id="GO:0055085">
    <property type="term" value="P:transmembrane transport"/>
    <property type="evidence" value="ECO:0007669"/>
    <property type="project" value="TreeGrafter"/>
</dbReference>
<dbReference type="STRING" id="1121881.SAMN02745225_00266"/>
<keyword evidence="5 8" id="KW-0812">Transmembrane</keyword>
<keyword evidence="7 8" id="KW-0472">Membrane</keyword>
<feature type="transmembrane region" description="Helical" evidence="8">
    <location>
        <begin position="37"/>
        <end position="58"/>
    </location>
</feature>
<evidence type="ECO:0000313" key="10">
    <source>
        <dbReference type="Proteomes" id="UP000184295"/>
    </source>
</evidence>
<dbReference type="InterPro" id="IPR002549">
    <property type="entry name" value="AI-2E-like"/>
</dbReference>
<evidence type="ECO:0000256" key="4">
    <source>
        <dbReference type="ARBA" id="ARBA00022475"/>
    </source>
</evidence>
<name>A0A1M4SGB0_9ACTN</name>
<evidence type="ECO:0000256" key="8">
    <source>
        <dbReference type="SAM" id="Phobius"/>
    </source>
</evidence>
<dbReference type="PANTHER" id="PTHR21716:SF53">
    <property type="entry name" value="PERMEASE PERM-RELATED"/>
    <property type="match status" value="1"/>
</dbReference>
<evidence type="ECO:0000256" key="6">
    <source>
        <dbReference type="ARBA" id="ARBA00022989"/>
    </source>
</evidence>
<evidence type="ECO:0000313" key="9">
    <source>
        <dbReference type="EMBL" id="SHE31188.1"/>
    </source>
</evidence>
<keyword evidence="6 8" id="KW-1133">Transmembrane helix</keyword>
<gene>
    <name evidence="9" type="ORF">SAMN02745225_00266</name>
</gene>
<protein>
    <submittedName>
        <fullName evidence="9">Predicted PurR-regulated permease PerM</fullName>
    </submittedName>
</protein>
<feature type="transmembrane region" description="Helical" evidence="8">
    <location>
        <begin position="153"/>
        <end position="172"/>
    </location>
</feature>
<keyword evidence="10" id="KW-1185">Reference proteome</keyword>
<evidence type="ECO:0000256" key="5">
    <source>
        <dbReference type="ARBA" id="ARBA00022692"/>
    </source>
</evidence>
<dbReference type="AlphaFoldDB" id="A0A1M4SGB0"/>
<evidence type="ECO:0000256" key="3">
    <source>
        <dbReference type="ARBA" id="ARBA00022448"/>
    </source>
</evidence>
<feature type="transmembrane region" description="Helical" evidence="8">
    <location>
        <begin position="12"/>
        <end position="31"/>
    </location>
</feature>
<keyword evidence="4" id="KW-1003">Cell membrane</keyword>
<evidence type="ECO:0000256" key="1">
    <source>
        <dbReference type="ARBA" id="ARBA00004651"/>
    </source>
</evidence>
<feature type="transmembrane region" description="Helical" evidence="8">
    <location>
        <begin position="70"/>
        <end position="94"/>
    </location>
</feature>
<proteinExistence type="inferred from homology"/>
<comment type="similarity">
    <text evidence="2">Belongs to the autoinducer-2 exporter (AI-2E) (TC 2.A.86) family.</text>
</comment>
<feature type="transmembrane region" description="Helical" evidence="8">
    <location>
        <begin position="212"/>
        <end position="233"/>
    </location>
</feature>
<dbReference type="GO" id="GO:0005886">
    <property type="term" value="C:plasma membrane"/>
    <property type="evidence" value="ECO:0007669"/>
    <property type="project" value="UniProtKB-SubCell"/>
</dbReference>
<accession>A0A1M4SGB0</accession>
<sequence length="368" mass="39790">MEGSAGGWSIRKVLFVEVVTLGMVFGAALLWTLRHLLLELLVSLVLAIVAEPAIKLLVRFKMRRSMSVVVVFTLLLGLVAVVIFVLSVPIYHGIANVIVRLPSLVKSIESHKGQLASVLVKLHIETYLQTSSVKVTQLITSAANPAFLAAKRVLSTIVNLIAIFILSVFISLEGPAIVRGVLTVVPTERAYLVRRVVDETSRGVTRYVLGNLLTSIIGGVVVSVSLSFLGVSYAPLLGLWVALVDLLPLVGGLLAGVPTVLIALIHSTTAGVVMLIVFIAYQQIENHVLNPLVFSRAVKLNPFWILFAVLVGDQLAHLEGALLAIPVASGLQVIGRVVWEEYSKRLPKSSTDNLLTKDEDQRESDIHS</sequence>
<organism evidence="9 10">
    <name type="scientific">Ferrithrix thermotolerans DSM 19514</name>
    <dbReference type="NCBI Taxonomy" id="1121881"/>
    <lineage>
        <taxon>Bacteria</taxon>
        <taxon>Bacillati</taxon>
        <taxon>Actinomycetota</taxon>
        <taxon>Acidimicrobiia</taxon>
        <taxon>Acidimicrobiales</taxon>
        <taxon>Acidimicrobiaceae</taxon>
        <taxon>Ferrithrix</taxon>
    </lineage>
</organism>
<dbReference type="Pfam" id="PF01594">
    <property type="entry name" value="AI-2E_transport"/>
    <property type="match status" value="1"/>
</dbReference>
<keyword evidence="3" id="KW-0813">Transport</keyword>
<comment type="subcellular location">
    <subcellularLocation>
        <location evidence="1">Cell membrane</location>
        <topology evidence="1">Multi-pass membrane protein</topology>
    </subcellularLocation>
</comment>
<reference evidence="10" key="1">
    <citation type="submission" date="2016-11" db="EMBL/GenBank/DDBJ databases">
        <authorList>
            <person name="Varghese N."/>
            <person name="Submissions S."/>
        </authorList>
    </citation>
    <scope>NUCLEOTIDE SEQUENCE [LARGE SCALE GENOMIC DNA]</scope>
    <source>
        <strain evidence="10">DSM 19514</strain>
    </source>
</reference>
<dbReference type="Proteomes" id="UP000184295">
    <property type="component" value="Unassembled WGS sequence"/>
</dbReference>
<feature type="transmembrane region" description="Helical" evidence="8">
    <location>
        <begin position="253"/>
        <end position="281"/>
    </location>
</feature>
<dbReference type="PANTHER" id="PTHR21716">
    <property type="entry name" value="TRANSMEMBRANE PROTEIN"/>
    <property type="match status" value="1"/>
</dbReference>
<dbReference type="OrthoDB" id="4016357at2"/>
<evidence type="ECO:0000256" key="7">
    <source>
        <dbReference type="ARBA" id="ARBA00023136"/>
    </source>
</evidence>
<dbReference type="EMBL" id="FQUL01000002">
    <property type="protein sequence ID" value="SHE31188.1"/>
    <property type="molecule type" value="Genomic_DNA"/>
</dbReference>
<dbReference type="RefSeq" id="WP_072787972.1">
    <property type="nucleotide sequence ID" value="NZ_FQUL01000002.1"/>
</dbReference>
<evidence type="ECO:0000256" key="2">
    <source>
        <dbReference type="ARBA" id="ARBA00009773"/>
    </source>
</evidence>